<dbReference type="SUPFAM" id="SSF53474">
    <property type="entry name" value="alpha/beta-Hydrolases"/>
    <property type="match status" value="1"/>
</dbReference>
<proteinExistence type="predicted"/>
<organism evidence="5 6">
    <name type="scientific">Venturia inaequalis</name>
    <name type="common">Apple scab fungus</name>
    <dbReference type="NCBI Taxonomy" id="5025"/>
    <lineage>
        <taxon>Eukaryota</taxon>
        <taxon>Fungi</taxon>
        <taxon>Dikarya</taxon>
        <taxon>Ascomycota</taxon>
        <taxon>Pezizomycotina</taxon>
        <taxon>Dothideomycetes</taxon>
        <taxon>Pleosporomycetidae</taxon>
        <taxon>Venturiales</taxon>
        <taxon>Venturiaceae</taxon>
        <taxon>Venturia</taxon>
    </lineage>
</organism>
<dbReference type="PANTHER" id="PTHR46640">
    <property type="entry name" value="TRIACYLGLYCEROL LIPASE, PUTATIVE (AFU_ORTHOLOGUE AFUA_6G06510)-RELATED"/>
    <property type="match status" value="1"/>
</dbReference>
<evidence type="ECO:0000313" key="5">
    <source>
        <dbReference type="EMBL" id="KAE9961159.1"/>
    </source>
</evidence>
<feature type="domain" description="Mono-/di-acylglycerol lipase N-terminal" evidence="4">
    <location>
        <begin position="3"/>
        <end position="55"/>
    </location>
</feature>
<dbReference type="Pfam" id="PF03893">
    <property type="entry name" value="Lipase3_N"/>
    <property type="match status" value="1"/>
</dbReference>
<dbReference type="Gene3D" id="3.40.50.1820">
    <property type="entry name" value="alpha/beta hydrolase"/>
    <property type="match status" value="1"/>
</dbReference>
<evidence type="ECO:0000256" key="1">
    <source>
        <dbReference type="ARBA" id="ARBA00022729"/>
    </source>
</evidence>
<evidence type="ECO:0008006" key="7">
    <source>
        <dbReference type="Google" id="ProtNLM"/>
    </source>
</evidence>
<evidence type="ECO:0000256" key="2">
    <source>
        <dbReference type="ARBA" id="ARBA00022801"/>
    </source>
</evidence>
<dbReference type="PANTHER" id="PTHR46640:SF1">
    <property type="entry name" value="FUNGAL LIPASE-LIKE DOMAIN-CONTAINING PROTEIN-RELATED"/>
    <property type="match status" value="1"/>
</dbReference>
<dbReference type="Pfam" id="PF01764">
    <property type="entry name" value="Lipase_3"/>
    <property type="match status" value="1"/>
</dbReference>
<accession>A0A8H3U2L9</accession>
<keyword evidence="2" id="KW-0378">Hydrolase</keyword>
<dbReference type="GO" id="GO:0016042">
    <property type="term" value="P:lipid catabolic process"/>
    <property type="evidence" value="ECO:0007669"/>
    <property type="project" value="InterPro"/>
</dbReference>
<dbReference type="InterPro" id="IPR002921">
    <property type="entry name" value="Fungal_lipase-type"/>
</dbReference>
<dbReference type="InterPro" id="IPR005592">
    <property type="entry name" value="Mono/diacylglycerol_lipase_N"/>
</dbReference>
<sequence length="285" mass="31363">VNATAISQDLLDKFGLYEQYAAAAYCASNYESPPDKKLKCPVGNCPRVEAAGTEIVHSFSNSLLTDTSGYVAFDHTHKLIIVSFRGSESFRNYLTFVNFPLVPIDLCVGCLSAAGYYAAWQEVKNDILRTVEETHGKYPDHNVVVTGHSLGGGIASIAVGFFREKGHIVDLATFGAPRIGNEVLVKFIQNATPKMGENFRIVHVGDPASSFPLTESGFRHLDPEYLVISNNKDYPTTKDVIKRKTDENGEGIIGVNIKEGQIAHDWYFGPISKTMKQSNRLKAKK</sequence>
<feature type="non-terminal residue" evidence="5">
    <location>
        <position position="1"/>
    </location>
</feature>
<feature type="domain" description="Fungal lipase-type" evidence="3">
    <location>
        <begin position="81"/>
        <end position="213"/>
    </location>
</feature>
<evidence type="ECO:0000259" key="4">
    <source>
        <dbReference type="Pfam" id="PF03893"/>
    </source>
</evidence>
<comment type="caution">
    <text evidence="5">The sequence shown here is derived from an EMBL/GenBank/DDBJ whole genome shotgun (WGS) entry which is preliminary data.</text>
</comment>
<evidence type="ECO:0000259" key="3">
    <source>
        <dbReference type="Pfam" id="PF01764"/>
    </source>
</evidence>
<reference evidence="5 6" key="1">
    <citation type="submission" date="2019-11" db="EMBL/GenBank/DDBJ databases">
        <title>Venturia inaequalis Genome Resource.</title>
        <authorList>
            <person name="Lichtner F.J."/>
        </authorList>
    </citation>
    <scope>NUCLEOTIDE SEQUENCE [LARGE SCALE GENOMIC DNA]</scope>
    <source>
        <strain evidence="5">Bline_iso_100314</strain>
    </source>
</reference>
<dbReference type="Proteomes" id="UP000433883">
    <property type="component" value="Unassembled WGS sequence"/>
</dbReference>
<dbReference type="InterPro" id="IPR051299">
    <property type="entry name" value="AB_hydrolase_lip/est"/>
</dbReference>
<dbReference type="GO" id="GO:0016787">
    <property type="term" value="F:hydrolase activity"/>
    <property type="evidence" value="ECO:0007669"/>
    <property type="project" value="UniProtKB-KW"/>
</dbReference>
<dbReference type="CDD" id="cd00519">
    <property type="entry name" value="Lipase_3"/>
    <property type="match status" value="1"/>
</dbReference>
<gene>
    <name evidence="5" type="ORF">BLS_003617</name>
</gene>
<name>A0A8H3U2L9_VENIN</name>
<dbReference type="EMBL" id="WNWQ01002340">
    <property type="protein sequence ID" value="KAE9961159.1"/>
    <property type="molecule type" value="Genomic_DNA"/>
</dbReference>
<keyword evidence="1" id="KW-0732">Signal</keyword>
<dbReference type="AlphaFoldDB" id="A0A8H3U2L9"/>
<dbReference type="InterPro" id="IPR029058">
    <property type="entry name" value="AB_hydrolase_fold"/>
</dbReference>
<protein>
    <recommendedName>
        <fullName evidence="7">Alpha/beta-hydrolase</fullName>
    </recommendedName>
</protein>
<evidence type="ECO:0000313" key="6">
    <source>
        <dbReference type="Proteomes" id="UP000433883"/>
    </source>
</evidence>